<reference evidence="1" key="1">
    <citation type="submission" date="2022-08" db="EMBL/GenBank/DDBJ databases">
        <authorList>
            <consortium name="DOE Joint Genome Institute"/>
            <person name="Min B."/>
            <person name="Riley R."/>
            <person name="Sierra-Patev S."/>
            <person name="Naranjo-Ortiz M."/>
            <person name="Looney B."/>
            <person name="Konkel Z."/>
            <person name="Slot J.C."/>
            <person name="Sakamoto Y."/>
            <person name="Steenwyk J.L."/>
            <person name="Rokas A."/>
            <person name="Carro J."/>
            <person name="Camarero S."/>
            <person name="Ferreira P."/>
            <person name="Molpeceres G."/>
            <person name="Ruiz-Duenas F.J."/>
            <person name="Serrano A."/>
            <person name="Henrissat B."/>
            <person name="Drula E."/>
            <person name="Hughes K.W."/>
            <person name="Mata J.L."/>
            <person name="Ishikawa N.K."/>
            <person name="Vargas-Isla R."/>
            <person name="Ushijima S."/>
            <person name="Smith C.A."/>
            <person name="Ahrendt S."/>
            <person name="Andreopoulos W."/>
            <person name="He G."/>
            <person name="Labutti K."/>
            <person name="Lipzen A."/>
            <person name="Ng V."/>
            <person name="Sandor L."/>
            <person name="Barry K."/>
            <person name="Martinez A.T."/>
            <person name="Xiao Y."/>
            <person name="Gibbons J.G."/>
            <person name="Terashima K."/>
            <person name="Hibbett D.S."/>
            <person name="Grigoriev I.V."/>
        </authorList>
    </citation>
    <scope>NUCLEOTIDE SEQUENCE</scope>
    <source>
        <strain evidence="1">TFB9207</strain>
    </source>
</reference>
<dbReference type="EMBL" id="MU806554">
    <property type="protein sequence ID" value="KAJ3834283.1"/>
    <property type="molecule type" value="Genomic_DNA"/>
</dbReference>
<gene>
    <name evidence="1" type="ORF">F5878DRAFT_630934</name>
</gene>
<dbReference type="Proteomes" id="UP001163846">
    <property type="component" value="Unassembled WGS sequence"/>
</dbReference>
<evidence type="ECO:0000313" key="1">
    <source>
        <dbReference type="EMBL" id="KAJ3834283.1"/>
    </source>
</evidence>
<evidence type="ECO:0000313" key="2">
    <source>
        <dbReference type="Proteomes" id="UP001163846"/>
    </source>
</evidence>
<comment type="caution">
    <text evidence="1">The sequence shown here is derived from an EMBL/GenBank/DDBJ whole genome shotgun (WGS) entry which is preliminary data.</text>
</comment>
<dbReference type="AlphaFoldDB" id="A0AA38P1C7"/>
<accession>A0AA38P1C7</accession>
<proteinExistence type="predicted"/>
<dbReference type="Gene3D" id="3.30.200.20">
    <property type="entry name" value="Phosphorylase Kinase, domain 1"/>
    <property type="match status" value="1"/>
</dbReference>
<evidence type="ECO:0008006" key="3">
    <source>
        <dbReference type="Google" id="ProtNLM"/>
    </source>
</evidence>
<organism evidence="1 2">
    <name type="scientific">Lentinula raphanica</name>
    <dbReference type="NCBI Taxonomy" id="153919"/>
    <lineage>
        <taxon>Eukaryota</taxon>
        <taxon>Fungi</taxon>
        <taxon>Dikarya</taxon>
        <taxon>Basidiomycota</taxon>
        <taxon>Agaricomycotina</taxon>
        <taxon>Agaricomycetes</taxon>
        <taxon>Agaricomycetidae</taxon>
        <taxon>Agaricales</taxon>
        <taxon>Marasmiineae</taxon>
        <taxon>Omphalotaceae</taxon>
        <taxon>Lentinula</taxon>
    </lineage>
</organism>
<keyword evidence="2" id="KW-1185">Reference proteome</keyword>
<name>A0AA38P1C7_9AGAR</name>
<protein>
    <recommendedName>
        <fullName evidence="3">Protein kinase domain-containing protein</fullName>
    </recommendedName>
</protein>
<sequence>MNVVKKPYCKVRPRLFPNSGYPTHSASELAEEENWAWYTPYYFYPVSIGDVLDSKYQVLLKLGYGTTSTIWLCRDLQSALIHANILSVICSRS</sequence>